<proteinExistence type="predicted"/>
<protein>
    <submittedName>
        <fullName evidence="4">YARHG domain-containing protein</fullName>
    </submittedName>
</protein>
<evidence type="ECO:0000259" key="2">
    <source>
        <dbReference type="SMART" id="SM01324"/>
    </source>
</evidence>
<evidence type="ECO:0000313" key="5">
    <source>
        <dbReference type="Proteomes" id="UP000252631"/>
    </source>
</evidence>
<evidence type="ECO:0000313" key="3">
    <source>
        <dbReference type="EMBL" id="RED38282.1"/>
    </source>
</evidence>
<dbReference type="SMART" id="SM01324">
    <property type="entry name" value="YARHG"/>
    <property type="match status" value="1"/>
</dbReference>
<reference evidence="3 6" key="2">
    <citation type="submission" date="2018-07" db="EMBL/GenBank/DDBJ databases">
        <title>Genomic Encyclopedia of Archaeal and Bacterial Type Strains, Phase II (KMG-II): from individual species to whole genera.</title>
        <authorList>
            <person name="Goeker M."/>
        </authorList>
    </citation>
    <scope>NUCLEOTIDE SEQUENCE [LARGE SCALE GENOMIC DNA]</scope>
    <source>
        <strain evidence="3 6">JA575</strain>
    </source>
</reference>
<dbReference type="AlphaFoldDB" id="A0A336JJ59"/>
<feature type="domain" description="YARHG" evidence="2">
    <location>
        <begin position="20"/>
        <end position="97"/>
    </location>
</feature>
<evidence type="ECO:0000313" key="4">
    <source>
        <dbReference type="EMBL" id="SSW89735.1"/>
    </source>
</evidence>
<dbReference type="InterPro" id="IPR025582">
    <property type="entry name" value="YARHG_dom"/>
</dbReference>
<dbReference type="Pfam" id="PF13308">
    <property type="entry name" value="YARHG"/>
    <property type="match status" value="1"/>
</dbReference>
<keyword evidence="6" id="KW-1185">Reference proteome</keyword>
<keyword evidence="1" id="KW-0732">Signal</keyword>
<dbReference type="Proteomes" id="UP000256343">
    <property type="component" value="Unassembled WGS sequence"/>
</dbReference>
<dbReference type="Proteomes" id="UP000252631">
    <property type="component" value="Unassembled WGS sequence"/>
</dbReference>
<feature type="chain" id="PRO_5016441557" evidence="1">
    <location>
        <begin position="37"/>
        <end position="102"/>
    </location>
</feature>
<evidence type="ECO:0000256" key="1">
    <source>
        <dbReference type="SAM" id="SignalP"/>
    </source>
</evidence>
<evidence type="ECO:0000313" key="6">
    <source>
        <dbReference type="Proteomes" id="UP000256343"/>
    </source>
</evidence>
<dbReference type="EMBL" id="UFQQ01000004">
    <property type="protein sequence ID" value="SSW89735.1"/>
    <property type="molecule type" value="Genomic_DNA"/>
</dbReference>
<reference evidence="4 5" key="1">
    <citation type="submission" date="2017-08" db="EMBL/GenBank/DDBJ databases">
        <authorList>
            <person name="de Groot N.N."/>
        </authorList>
    </citation>
    <scope>NUCLEOTIDE SEQUENCE [LARGE SCALE GENOMIC DNA]</scope>
    <source>
        <strain evidence="4 5">JA575</strain>
    </source>
</reference>
<dbReference type="EMBL" id="QRDT01000004">
    <property type="protein sequence ID" value="RED38282.1"/>
    <property type="molecule type" value="Genomic_DNA"/>
</dbReference>
<name>A0A336JJ59_9BRAD</name>
<organism evidence="4 5">
    <name type="scientific">Rhodopseudomonas pentothenatexigens</name>
    <dbReference type="NCBI Taxonomy" id="999699"/>
    <lineage>
        <taxon>Bacteria</taxon>
        <taxon>Pseudomonadati</taxon>
        <taxon>Pseudomonadota</taxon>
        <taxon>Alphaproteobacteria</taxon>
        <taxon>Hyphomicrobiales</taxon>
        <taxon>Nitrobacteraceae</taxon>
        <taxon>Rhodopseudomonas</taxon>
    </lineage>
</organism>
<gene>
    <name evidence="3" type="ORF">BJ125_10431</name>
    <name evidence="4" type="ORF">SAMN05892882_10431</name>
</gene>
<feature type="signal peptide" evidence="1">
    <location>
        <begin position="1"/>
        <end position="36"/>
    </location>
</feature>
<dbReference type="RefSeq" id="WP_114356865.1">
    <property type="nucleotide sequence ID" value="NZ_QRDT01000004.1"/>
</dbReference>
<sequence length="102" mass="11479">MVRNRVRNRIPTHLINLSIGASLIALSGIASVPASAQSCHELWVERNGYYKDAGHCFKTSRAISYFGNRGCVYEFEGEVPLPRGIRARINQIRALERRFGCD</sequence>
<accession>A0A336JJ59</accession>
<dbReference type="OrthoDB" id="7666530at2"/>